<dbReference type="OrthoDB" id="9808126at2"/>
<dbReference type="PIRSF" id="PIRSF015601">
    <property type="entry name" value="MTase_slr0722"/>
    <property type="match status" value="1"/>
</dbReference>
<evidence type="ECO:0000256" key="8">
    <source>
        <dbReference type="ARBA" id="ARBA00022679"/>
    </source>
</evidence>
<evidence type="ECO:0000256" key="5">
    <source>
        <dbReference type="ARBA" id="ARBA00022490"/>
    </source>
</evidence>
<proteinExistence type="inferred from homology"/>
<dbReference type="InterPro" id="IPR015947">
    <property type="entry name" value="PUA-like_sf"/>
</dbReference>
<dbReference type="GO" id="GO:0070475">
    <property type="term" value="P:rRNA base methylation"/>
    <property type="evidence" value="ECO:0007669"/>
    <property type="project" value="TreeGrafter"/>
</dbReference>
<dbReference type="NCBIfam" id="NF008693">
    <property type="entry name" value="PRK11713.2-3"/>
    <property type="match status" value="1"/>
</dbReference>
<dbReference type="Gene3D" id="2.40.240.20">
    <property type="entry name" value="Hypothetical PUA domain-like, domain 1"/>
    <property type="match status" value="1"/>
</dbReference>
<reference evidence="14 15" key="1">
    <citation type="submission" date="2019-05" db="EMBL/GenBank/DDBJ databases">
        <title>Genome sequence of Cellulomonas hominis strain CS1.</title>
        <authorList>
            <person name="Belmont J."/>
            <person name="Maclea K.S."/>
        </authorList>
    </citation>
    <scope>NUCLEOTIDE SEQUENCE [LARGE SCALE GENOMIC DNA]</scope>
    <source>
        <strain evidence="14 15">CS1</strain>
    </source>
</reference>
<evidence type="ECO:0000256" key="9">
    <source>
        <dbReference type="ARBA" id="ARBA00022691"/>
    </source>
</evidence>
<dbReference type="NCBIfam" id="TIGR00046">
    <property type="entry name" value="RsmE family RNA methyltransferase"/>
    <property type="match status" value="1"/>
</dbReference>
<evidence type="ECO:0000256" key="3">
    <source>
        <dbReference type="ARBA" id="ARBA00012328"/>
    </source>
</evidence>
<dbReference type="Proteomes" id="UP000308121">
    <property type="component" value="Unassembled WGS sequence"/>
</dbReference>
<comment type="function">
    <text evidence="10 12">Specifically methylates the N3 position of the uracil ring of uridine 1498 (m3U1498) in 16S rRNA. Acts on the fully assembled 30S ribosomal subunit.</text>
</comment>
<accession>A0A7Z8NRA1</accession>
<evidence type="ECO:0000256" key="2">
    <source>
        <dbReference type="ARBA" id="ARBA00005528"/>
    </source>
</evidence>
<dbReference type="InterPro" id="IPR029026">
    <property type="entry name" value="tRNA_m1G_MTases_N"/>
</dbReference>
<dbReference type="Gene3D" id="3.40.1280.10">
    <property type="match status" value="1"/>
</dbReference>
<dbReference type="InterPro" id="IPR006700">
    <property type="entry name" value="RsmE"/>
</dbReference>
<organism evidence="14 15">
    <name type="scientific">Cellulomonas hominis</name>
    <dbReference type="NCBI Taxonomy" id="156981"/>
    <lineage>
        <taxon>Bacteria</taxon>
        <taxon>Bacillati</taxon>
        <taxon>Actinomycetota</taxon>
        <taxon>Actinomycetes</taxon>
        <taxon>Micrococcales</taxon>
        <taxon>Cellulomonadaceae</taxon>
        <taxon>Cellulomonas</taxon>
    </lineage>
</organism>
<comment type="similarity">
    <text evidence="2 12">Belongs to the RNA methyltransferase RsmE family.</text>
</comment>
<dbReference type="EMBL" id="SZYE01000004">
    <property type="protein sequence ID" value="TKR27240.1"/>
    <property type="molecule type" value="Genomic_DNA"/>
</dbReference>
<keyword evidence="9 12" id="KW-0949">S-adenosyl-L-methionine</keyword>
<comment type="subcellular location">
    <subcellularLocation>
        <location evidence="1 12">Cytoplasm</location>
    </subcellularLocation>
</comment>
<name>A0A7Z8NRA1_9CELL</name>
<comment type="caution">
    <text evidence="14">The sequence shown here is derived from an EMBL/GenBank/DDBJ whole genome shotgun (WGS) entry which is preliminary data.</text>
</comment>
<sequence>MTAPVFLAEPGDLDALDVGGRYLLAGAEGRHAGVVQRRAAGERVDVVDGAGTRLVGEVEAAGPEGVHLRVRAVVVEPVPAPRLLLVQALAKGDRDELAIEAATEVGADGVVPWQAERSIVVWRGDRAAKSRARWLGTVRTAAKQARRAHVPAVDVALASAALVRRAREVVEAGGAVLVLHEEATTPLAAAALPAPGAPADVLVVVGPEGGIAERELADLVDAGAQPVLLGPHVLRTSTAGPVALALLAQRLGRWG</sequence>
<dbReference type="PANTHER" id="PTHR30027:SF3">
    <property type="entry name" value="16S RRNA (URACIL(1498)-N(3))-METHYLTRANSFERASE"/>
    <property type="match status" value="1"/>
</dbReference>
<dbReference type="AlphaFoldDB" id="A0A7Z8NRA1"/>
<keyword evidence="8 12" id="KW-0808">Transferase</keyword>
<evidence type="ECO:0000313" key="14">
    <source>
        <dbReference type="EMBL" id="TKR27240.1"/>
    </source>
</evidence>
<evidence type="ECO:0000256" key="1">
    <source>
        <dbReference type="ARBA" id="ARBA00004496"/>
    </source>
</evidence>
<dbReference type="Pfam" id="PF04452">
    <property type="entry name" value="Methyltrans_RNA"/>
    <property type="match status" value="1"/>
</dbReference>
<dbReference type="InterPro" id="IPR046886">
    <property type="entry name" value="RsmE_MTase_dom"/>
</dbReference>
<dbReference type="GO" id="GO:0070042">
    <property type="term" value="F:rRNA (uridine-N3-)-methyltransferase activity"/>
    <property type="evidence" value="ECO:0007669"/>
    <property type="project" value="TreeGrafter"/>
</dbReference>
<evidence type="ECO:0000256" key="12">
    <source>
        <dbReference type="PIRNR" id="PIRNR015601"/>
    </source>
</evidence>
<keyword evidence="7 12" id="KW-0489">Methyltransferase</keyword>
<evidence type="ECO:0000313" key="15">
    <source>
        <dbReference type="Proteomes" id="UP000308121"/>
    </source>
</evidence>
<dbReference type="SUPFAM" id="SSF88697">
    <property type="entry name" value="PUA domain-like"/>
    <property type="match status" value="1"/>
</dbReference>
<dbReference type="RefSeq" id="WP_154727893.1">
    <property type="nucleotide sequence ID" value="NZ_SZYE01000004.1"/>
</dbReference>
<feature type="domain" description="Ribosomal RNA small subunit methyltransferase E methyltransferase" evidence="13">
    <location>
        <begin position="81"/>
        <end position="247"/>
    </location>
</feature>
<dbReference type="CDD" id="cd18084">
    <property type="entry name" value="RsmE-like"/>
    <property type="match status" value="1"/>
</dbReference>
<evidence type="ECO:0000256" key="10">
    <source>
        <dbReference type="ARBA" id="ARBA00025699"/>
    </source>
</evidence>
<keyword evidence="5 12" id="KW-0963">Cytoplasm</keyword>
<dbReference type="PANTHER" id="PTHR30027">
    <property type="entry name" value="RIBOSOMAL RNA SMALL SUBUNIT METHYLTRANSFERASE E"/>
    <property type="match status" value="1"/>
</dbReference>
<comment type="catalytic activity">
    <reaction evidence="11 12">
        <text>uridine(1498) in 16S rRNA + S-adenosyl-L-methionine = N(3)-methyluridine(1498) in 16S rRNA + S-adenosyl-L-homocysteine + H(+)</text>
        <dbReference type="Rhea" id="RHEA:42920"/>
        <dbReference type="Rhea" id="RHEA-COMP:10283"/>
        <dbReference type="Rhea" id="RHEA-COMP:10284"/>
        <dbReference type="ChEBI" id="CHEBI:15378"/>
        <dbReference type="ChEBI" id="CHEBI:57856"/>
        <dbReference type="ChEBI" id="CHEBI:59789"/>
        <dbReference type="ChEBI" id="CHEBI:65315"/>
        <dbReference type="ChEBI" id="CHEBI:74502"/>
        <dbReference type="EC" id="2.1.1.193"/>
    </reaction>
</comment>
<evidence type="ECO:0000256" key="7">
    <source>
        <dbReference type="ARBA" id="ARBA00022603"/>
    </source>
</evidence>
<protein>
    <recommendedName>
        <fullName evidence="4 12">Ribosomal RNA small subunit methyltransferase E</fullName>
        <ecNumber evidence="3 12">2.1.1.193</ecNumber>
    </recommendedName>
</protein>
<evidence type="ECO:0000256" key="11">
    <source>
        <dbReference type="ARBA" id="ARBA00047944"/>
    </source>
</evidence>
<dbReference type="InterPro" id="IPR029028">
    <property type="entry name" value="Alpha/beta_knot_MTases"/>
</dbReference>
<evidence type="ECO:0000256" key="6">
    <source>
        <dbReference type="ARBA" id="ARBA00022552"/>
    </source>
</evidence>
<dbReference type="SUPFAM" id="SSF75217">
    <property type="entry name" value="alpha/beta knot"/>
    <property type="match status" value="1"/>
</dbReference>
<gene>
    <name evidence="14" type="ORF">FA014_01215</name>
</gene>
<dbReference type="EC" id="2.1.1.193" evidence="3 12"/>
<keyword evidence="6 12" id="KW-0698">rRNA processing</keyword>
<dbReference type="GO" id="GO:0005737">
    <property type="term" value="C:cytoplasm"/>
    <property type="evidence" value="ECO:0007669"/>
    <property type="project" value="UniProtKB-SubCell"/>
</dbReference>
<evidence type="ECO:0000256" key="4">
    <source>
        <dbReference type="ARBA" id="ARBA00013673"/>
    </source>
</evidence>
<evidence type="ECO:0000259" key="13">
    <source>
        <dbReference type="Pfam" id="PF04452"/>
    </source>
</evidence>